<accession>A0A813H2F4</accession>
<name>A0A813H2F4_POLGL</name>
<reference evidence="2" key="1">
    <citation type="submission" date="2021-02" db="EMBL/GenBank/DDBJ databases">
        <authorList>
            <person name="Dougan E. K."/>
            <person name="Rhodes N."/>
            <person name="Thang M."/>
            <person name="Chan C."/>
        </authorList>
    </citation>
    <scope>NUCLEOTIDE SEQUENCE</scope>
</reference>
<evidence type="ECO:0000313" key="2">
    <source>
        <dbReference type="EMBL" id="CAE8631826.1"/>
    </source>
</evidence>
<evidence type="ECO:0000313" key="3">
    <source>
        <dbReference type="Proteomes" id="UP000654075"/>
    </source>
</evidence>
<dbReference type="EMBL" id="CAJNNV010030217">
    <property type="protein sequence ID" value="CAE8631826.1"/>
    <property type="molecule type" value="Genomic_DNA"/>
</dbReference>
<feature type="non-terminal residue" evidence="2">
    <location>
        <position position="1"/>
    </location>
</feature>
<gene>
    <name evidence="2" type="ORF">PGLA1383_LOCUS47828</name>
</gene>
<dbReference type="Proteomes" id="UP000654075">
    <property type="component" value="Unassembled WGS sequence"/>
</dbReference>
<sequence length="160" mass="16755">VKNTFLDFDAGTPLASKLRSVFSAAGRLDSLGEEVDSMISAPAASEKRSQDTPMLNLNANSKVEAAAARGLGMSGHDLQGDASAEAATSSGSTPVSRGLGNGLSRYAPDLNMSGWKSFGESLTVKNTFLDFATDDTPPHALRAVRTAAGRLDIMSQFEEE</sequence>
<proteinExistence type="predicted"/>
<feature type="compositionally biased region" description="Low complexity" evidence="1">
    <location>
        <begin position="82"/>
        <end position="93"/>
    </location>
</feature>
<comment type="caution">
    <text evidence="2">The sequence shown here is derived from an EMBL/GenBank/DDBJ whole genome shotgun (WGS) entry which is preliminary data.</text>
</comment>
<protein>
    <submittedName>
        <fullName evidence="2">Uncharacterized protein</fullName>
    </submittedName>
</protein>
<organism evidence="2 3">
    <name type="scientific">Polarella glacialis</name>
    <name type="common">Dinoflagellate</name>
    <dbReference type="NCBI Taxonomy" id="89957"/>
    <lineage>
        <taxon>Eukaryota</taxon>
        <taxon>Sar</taxon>
        <taxon>Alveolata</taxon>
        <taxon>Dinophyceae</taxon>
        <taxon>Suessiales</taxon>
        <taxon>Suessiaceae</taxon>
        <taxon>Polarella</taxon>
    </lineage>
</organism>
<dbReference type="AlphaFoldDB" id="A0A813H2F4"/>
<feature type="region of interest" description="Disordered" evidence="1">
    <location>
        <begin position="70"/>
        <end position="101"/>
    </location>
</feature>
<keyword evidence="3" id="KW-1185">Reference proteome</keyword>
<evidence type="ECO:0000256" key="1">
    <source>
        <dbReference type="SAM" id="MobiDB-lite"/>
    </source>
</evidence>